<keyword evidence="6 15" id="KW-0560">Oxidoreductase</keyword>
<comment type="subunit">
    <text evidence="2">Monomer.</text>
</comment>
<dbReference type="InterPro" id="IPR050924">
    <property type="entry name" value="Peroxiredoxin_BCP/PrxQ"/>
</dbReference>
<dbReference type="Gene3D" id="3.40.30.10">
    <property type="entry name" value="Glutaredoxin"/>
    <property type="match status" value="1"/>
</dbReference>
<name>A0A081FU42_9GAMM</name>
<dbReference type="eggNOG" id="COG1225">
    <property type="taxonomic scope" value="Bacteria"/>
</dbReference>
<keyword evidence="8" id="KW-0676">Redox-active center</keyword>
<dbReference type="CDD" id="cd03017">
    <property type="entry name" value="PRX_BCP"/>
    <property type="match status" value="1"/>
</dbReference>
<keyword evidence="4 15" id="KW-0575">Peroxidase</keyword>
<dbReference type="PANTHER" id="PTHR42801">
    <property type="entry name" value="THIOREDOXIN-DEPENDENT PEROXIDE REDUCTASE"/>
    <property type="match status" value="1"/>
</dbReference>
<keyword evidence="7" id="KW-1015">Disulfide bond</keyword>
<dbReference type="Proteomes" id="UP000028252">
    <property type="component" value="Unassembled WGS sequence"/>
</dbReference>
<dbReference type="NCBIfam" id="NF006960">
    <property type="entry name" value="PRK09437.1"/>
    <property type="match status" value="1"/>
</dbReference>
<organism evidence="15 16">
    <name type="scientific">Marinobacterium lacunae</name>
    <dbReference type="NCBI Taxonomy" id="1232683"/>
    <lineage>
        <taxon>Bacteria</taxon>
        <taxon>Pseudomonadati</taxon>
        <taxon>Pseudomonadota</taxon>
        <taxon>Gammaproteobacteria</taxon>
        <taxon>Oceanospirillales</taxon>
        <taxon>Oceanospirillaceae</taxon>
        <taxon>Marinobacterium</taxon>
    </lineage>
</organism>
<evidence type="ECO:0000256" key="5">
    <source>
        <dbReference type="ARBA" id="ARBA00022862"/>
    </source>
</evidence>
<comment type="similarity">
    <text evidence="10">Belongs to the peroxiredoxin family. BCP/PrxQ subfamily.</text>
</comment>
<dbReference type="GO" id="GO:0034599">
    <property type="term" value="P:cellular response to oxidative stress"/>
    <property type="evidence" value="ECO:0007669"/>
    <property type="project" value="TreeGrafter"/>
</dbReference>
<evidence type="ECO:0000256" key="8">
    <source>
        <dbReference type="ARBA" id="ARBA00023284"/>
    </source>
</evidence>
<comment type="function">
    <text evidence="1">Thiol-specific peroxidase that catalyzes the reduction of hydrogen peroxide and organic hydroperoxides to water and alcohols, respectively. Plays a role in cell protection against oxidative stress by detoxifying peroxides and as sensor of hydrogen peroxide-mediated signaling events.</text>
</comment>
<evidence type="ECO:0000256" key="2">
    <source>
        <dbReference type="ARBA" id="ARBA00011245"/>
    </source>
</evidence>
<dbReference type="GO" id="GO:0008379">
    <property type="term" value="F:thioredoxin peroxidase activity"/>
    <property type="evidence" value="ECO:0007669"/>
    <property type="project" value="TreeGrafter"/>
</dbReference>
<accession>A0A081FU42</accession>
<evidence type="ECO:0000256" key="13">
    <source>
        <dbReference type="PIRSR" id="PIRSR000239-1"/>
    </source>
</evidence>
<gene>
    <name evidence="15" type="ORF">ADIMK_3708</name>
</gene>
<evidence type="ECO:0000313" key="16">
    <source>
        <dbReference type="Proteomes" id="UP000028252"/>
    </source>
</evidence>
<evidence type="ECO:0000256" key="4">
    <source>
        <dbReference type="ARBA" id="ARBA00022559"/>
    </source>
</evidence>
<dbReference type="AlphaFoldDB" id="A0A081FU42"/>
<keyword evidence="16" id="KW-1185">Reference proteome</keyword>
<dbReference type="RefSeq" id="WP_036191225.1">
    <property type="nucleotide sequence ID" value="NZ_JMQN01000057.1"/>
</dbReference>
<feature type="active site" description="Cysteine sulfenic acid (-SOH) intermediate; for peroxidase activity" evidence="13">
    <location>
        <position position="44"/>
    </location>
</feature>
<dbReference type="EC" id="1.11.1.24" evidence="3"/>
<dbReference type="OrthoDB" id="9812811at2"/>
<evidence type="ECO:0000256" key="12">
    <source>
        <dbReference type="ARBA" id="ARBA00049091"/>
    </source>
</evidence>
<reference evidence="15 16" key="1">
    <citation type="submission" date="2014-04" db="EMBL/GenBank/DDBJ databases">
        <title>Marinobacterium kochiensis sp. nov., isolated from sediment sample collected from Kochi backwaters in Kerala, India.</title>
        <authorList>
            <person name="Singh A."/>
            <person name="Pinnaka A.K."/>
        </authorList>
    </citation>
    <scope>NUCLEOTIDE SEQUENCE [LARGE SCALE GENOMIC DNA]</scope>
    <source>
        <strain evidence="15 16">AK27</strain>
    </source>
</reference>
<evidence type="ECO:0000256" key="11">
    <source>
        <dbReference type="ARBA" id="ARBA00042639"/>
    </source>
</evidence>
<evidence type="ECO:0000256" key="7">
    <source>
        <dbReference type="ARBA" id="ARBA00023157"/>
    </source>
</evidence>
<proteinExistence type="inferred from homology"/>
<dbReference type="InterPro" id="IPR024706">
    <property type="entry name" value="Peroxiredoxin_AhpC-typ"/>
</dbReference>
<protein>
    <recommendedName>
        <fullName evidence="3">thioredoxin-dependent peroxiredoxin</fullName>
        <ecNumber evidence="3">1.11.1.24</ecNumber>
    </recommendedName>
    <alternativeName>
        <fullName evidence="9">Thioredoxin peroxidase</fullName>
    </alternativeName>
    <alternativeName>
        <fullName evidence="11">Thioredoxin-dependent peroxiredoxin Bcp</fullName>
    </alternativeName>
</protein>
<evidence type="ECO:0000259" key="14">
    <source>
        <dbReference type="PROSITE" id="PS51352"/>
    </source>
</evidence>
<evidence type="ECO:0000256" key="9">
    <source>
        <dbReference type="ARBA" id="ARBA00032824"/>
    </source>
</evidence>
<dbReference type="InterPro" id="IPR000866">
    <property type="entry name" value="AhpC/TSA"/>
</dbReference>
<evidence type="ECO:0000313" key="15">
    <source>
        <dbReference type="EMBL" id="KEA62047.1"/>
    </source>
</evidence>
<keyword evidence="5" id="KW-0049">Antioxidant</keyword>
<dbReference type="PANTHER" id="PTHR42801:SF4">
    <property type="entry name" value="AHPC_TSA FAMILY PROTEIN"/>
    <property type="match status" value="1"/>
</dbReference>
<dbReference type="GO" id="GO:0005737">
    <property type="term" value="C:cytoplasm"/>
    <property type="evidence" value="ECO:0007669"/>
    <property type="project" value="TreeGrafter"/>
</dbReference>
<dbReference type="EMBL" id="JMQN01000057">
    <property type="protein sequence ID" value="KEA62047.1"/>
    <property type="molecule type" value="Genomic_DNA"/>
</dbReference>
<dbReference type="GO" id="GO:0045454">
    <property type="term" value="P:cell redox homeostasis"/>
    <property type="evidence" value="ECO:0007669"/>
    <property type="project" value="TreeGrafter"/>
</dbReference>
<evidence type="ECO:0000256" key="3">
    <source>
        <dbReference type="ARBA" id="ARBA00013017"/>
    </source>
</evidence>
<evidence type="ECO:0000256" key="1">
    <source>
        <dbReference type="ARBA" id="ARBA00003330"/>
    </source>
</evidence>
<dbReference type="PIRSF" id="PIRSF000239">
    <property type="entry name" value="AHPC"/>
    <property type="match status" value="1"/>
</dbReference>
<dbReference type="FunFam" id="3.40.30.10:FF:000007">
    <property type="entry name" value="Thioredoxin-dependent thiol peroxidase"/>
    <property type="match status" value="1"/>
</dbReference>
<dbReference type="Pfam" id="PF00578">
    <property type="entry name" value="AhpC-TSA"/>
    <property type="match status" value="1"/>
</dbReference>
<comment type="caution">
    <text evidence="15">The sequence shown here is derived from an EMBL/GenBank/DDBJ whole genome shotgun (WGS) entry which is preliminary data.</text>
</comment>
<dbReference type="PROSITE" id="PS51352">
    <property type="entry name" value="THIOREDOXIN_2"/>
    <property type="match status" value="1"/>
</dbReference>
<dbReference type="InterPro" id="IPR036249">
    <property type="entry name" value="Thioredoxin-like_sf"/>
</dbReference>
<dbReference type="STRING" id="1232683.ADIMK_3708"/>
<sequence length="149" mass="16863">MLEAGQPAPDFNAVDQNGDPITLSQFRGQKVVLYFYPRDNTPGCTAQACDLRDNYERLQSQGYQVIGVSTDNEKKHQNFIAKYDLPFPLIADTDNAVHELYGTWQLKKNYGKEYMGTVRTTFVIDENGTITDVIKKVKTKEHAAQILVD</sequence>
<feature type="domain" description="Thioredoxin" evidence="14">
    <location>
        <begin position="2"/>
        <end position="149"/>
    </location>
</feature>
<evidence type="ECO:0000256" key="10">
    <source>
        <dbReference type="ARBA" id="ARBA00038489"/>
    </source>
</evidence>
<comment type="catalytic activity">
    <reaction evidence="12">
        <text>a hydroperoxide + [thioredoxin]-dithiol = an alcohol + [thioredoxin]-disulfide + H2O</text>
        <dbReference type="Rhea" id="RHEA:62620"/>
        <dbReference type="Rhea" id="RHEA-COMP:10698"/>
        <dbReference type="Rhea" id="RHEA-COMP:10700"/>
        <dbReference type="ChEBI" id="CHEBI:15377"/>
        <dbReference type="ChEBI" id="CHEBI:29950"/>
        <dbReference type="ChEBI" id="CHEBI:30879"/>
        <dbReference type="ChEBI" id="CHEBI:35924"/>
        <dbReference type="ChEBI" id="CHEBI:50058"/>
        <dbReference type="EC" id="1.11.1.24"/>
    </reaction>
</comment>
<dbReference type="PATRIC" id="fig|1232683.4.peg.3649"/>
<dbReference type="SUPFAM" id="SSF52833">
    <property type="entry name" value="Thioredoxin-like"/>
    <property type="match status" value="1"/>
</dbReference>
<dbReference type="InterPro" id="IPR013766">
    <property type="entry name" value="Thioredoxin_domain"/>
</dbReference>
<evidence type="ECO:0000256" key="6">
    <source>
        <dbReference type="ARBA" id="ARBA00023002"/>
    </source>
</evidence>